<gene>
    <name evidence="2" type="ORF">E2C01_095696</name>
</gene>
<organism evidence="2 3">
    <name type="scientific">Portunus trituberculatus</name>
    <name type="common">Swimming crab</name>
    <name type="synonym">Neptunus trituberculatus</name>
    <dbReference type="NCBI Taxonomy" id="210409"/>
    <lineage>
        <taxon>Eukaryota</taxon>
        <taxon>Metazoa</taxon>
        <taxon>Ecdysozoa</taxon>
        <taxon>Arthropoda</taxon>
        <taxon>Crustacea</taxon>
        <taxon>Multicrustacea</taxon>
        <taxon>Malacostraca</taxon>
        <taxon>Eumalacostraca</taxon>
        <taxon>Eucarida</taxon>
        <taxon>Decapoda</taxon>
        <taxon>Pleocyemata</taxon>
        <taxon>Brachyura</taxon>
        <taxon>Eubrachyura</taxon>
        <taxon>Portunoidea</taxon>
        <taxon>Portunidae</taxon>
        <taxon>Portuninae</taxon>
        <taxon>Portunus</taxon>
    </lineage>
</organism>
<dbReference type="Proteomes" id="UP000324222">
    <property type="component" value="Unassembled WGS sequence"/>
</dbReference>
<name>A0A5B7K107_PORTR</name>
<evidence type="ECO:0000313" key="3">
    <source>
        <dbReference type="Proteomes" id="UP000324222"/>
    </source>
</evidence>
<evidence type="ECO:0000313" key="2">
    <source>
        <dbReference type="EMBL" id="MPD00237.1"/>
    </source>
</evidence>
<sequence>MSQGSRGRARKVARYLHLPQDPRIRRKIMIPGTISASPHATLQSSQNNHRTLRVKQGM</sequence>
<comment type="caution">
    <text evidence="2">The sequence shown here is derived from an EMBL/GenBank/DDBJ whole genome shotgun (WGS) entry which is preliminary data.</text>
</comment>
<dbReference type="EMBL" id="VSRR010122041">
    <property type="protein sequence ID" value="MPD00237.1"/>
    <property type="molecule type" value="Genomic_DNA"/>
</dbReference>
<feature type="region of interest" description="Disordered" evidence="1">
    <location>
        <begin position="38"/>
        <end position="58"/>
    </location>
</feature>
<dbReference type="AlphaFoldDB" id="A0A5B7K107"/>
<feature type="compositionally biased region" description="Polar residues" evidence="1">
    <location>
        <begin position="38"/>
        <end position="49"/>
    </location>
</feature>
<protein>
    <submittedName>
        <fullName evidence="2">Uncharacterized protein</fullName>
    </submittedName>
</protein>
<keyword evidence="3" id="KW-1185">Reference proteome</keyword>
<proteinExistence type="predicted"/>
<reference evidence="2 3" key="1">
    <citation type="submission" date="2019-05" db="EMBL/GenBank/DDBJ databases">
        <title>Another draft genome of Portunus trituberculatus and its Hox gene families provides insights of decapod evolution.</title>
        <authorList>
            <person name="Jeong J.-H."/>
            <person name="Song I."/>
            <person name="Kim S."/>
            <person name="Choi T."/>
            <person name="Kim D."/>
            <person name="Ryu S."/>
            <person name="Kim W."/>
        </authorList>
    </citation>
    <scope>NUCLEOTIDE SEQUENCE [LARGE SCALE GENOMIC DNA]</scope>
    <source>
        <tissue evidence="2">Muscle</tissue>
    </source>
</reference>
<accession>A0A5B7K107</accession>
<evidence type="ECO:0000256" key="1">
    <source>
        <dbReference type="SAM" id="MobiDB-lite"/>
    </source>
</evidence>